<keyword evidence="8 10" id="KW-0472">Membrane</keyword>
<dbReference type="Proteomes" id="UP000321323">
    <property type="component" value="Chromosome"/>
</dbReference>
<evidence type="ECO:0000259" key="14">
    <source>
        <dbReference type="PROSITE" id="PS50839"/>
    </source>
</evidence>
<evidence type="ECO:0000259" key="11">
    <source>
        <dbReference type="PROSITE" id="PS50109"/>
    </source>
</evidence>
<feature type="domain" description="PAS" evidence="13">
    <location>
        <begin position="661"/>
        <end position="707"/>
    </location>
</feature>
<proteinExistence type="predicted"/>
<evidence type="ECO:0000256" key="10">
    <source>
        <dbReference type="SAM" id="Phobius"/>
    </source>
</evidence>
<dbReference type="InterPro" id="IPR000014">
    <property type="entry name" value="PAS"/>
</dbReference>
<dbReference type="CDD" id="cd17546">
    <property type="entry name" value="REC_hyHK_CKI1_RcsC-like"/>
    <property type="match status" value="1"/>
</dbReference>
<dbReference type="EC" id="2.7.13.3" evidence="3"/>
<feature type="transmembrane region" description="Helical" evidence="10">
    <location>
        <begin position="162"/>
        <end position="183"/>
    </location>
</feature>
<dbReference type="SMART" id="SM00387">
    <property type="entry name" value="HATPase_c"/>
    <property type="match status" value="1"/>
</dbReference>
<evidence type="ECO:0000256" key="1">
    <source>
        <dbReference type="ARBA" id="ARBA00000085"/>
    </source>
</evidence>
<dbReference type="PROSITE" id="PS50109">
    <property type="entry name" value="HIS_KIN"/>
    <property type="match status" value="1"/>
</dbReference>
<dbReference type="PANTHER" id="PTHR45339:SF5">
    <property type="entry name" value="HISTIDINE KINASE"/>
    <property type="match status" value="1"/>
</dbReference>
<dbReference type="SMART" id="SM00448">
    <property type="entry name" value="REC"/>
    <property type="match status" value="1"/>
</dbReference>
<evidence type="ECO:0000256" key="6">
    <source>
        <dbReference type="ARBA" id="ARBA00022692"/>
    </source>
</evidence>
<dbReference type="Pfam" id="PF02518">
    <property type="entry name" value="HATPase_c"/>
    <property type="match status" value="1"/>
</dbReference>
<evidence type="ECO:0000313" key="16">
    <source>
        <dbReference type="Proteomes" id="UP000321323"/>
    </source>
</evidence>
<dbReference type="EMBL" id="CP136508">
    <property type="protein sequence ID" value="WUR15623.1"/>
    <property type="molecule type" value="Genomic_DNA"/>
</dbReference>
<dbReference type="SUPFAM" id="SSF55785">
    <property type="entry name" value="PYP-like sensor domain (PAS domain)"/>
    <property type="match status" value="1"/>
</dbReference>
<dbReference type="PROSITE" id="PS50112">
    <property type="entry name" value="PAS"/>
    <property type="match status" value="1"/>
</dbReference>
<evidence type="ECO:0000256" key="2">
    <source>
        <dbReference type="ARBA" id="ARBA00004651"/>
    </source>
</evidence>
<evidence type="ECO:0000256" key="9">
    <source>
        <dbReference type="PROSITE-ProRule" id="PRU00169"/>
    </source>
</evidence>
<dbReference type="InterPro" id="IPR036890">
    <property type="entry name" value="HATPase_C_sf"/>
</dbReference>
<feature type="transmembrane region" description="Helical" evidence="10">
    <location>
        <begin position="235"/>
        <end position="262"/>
    </location>
</feature>
<dbReference type="PANTHER" id="PTHR45339">
    <property type="entry name" value="HYBRID SIGNAL TRANSDUCTION HISTIDINE KINASE J"/>
    <property type="match status" value="1"/>
</dbReference>
<dbReference type="CDD" id="cd00130">
    <property type="entry name" value="PAS"/>
    <property type="match status" value="1"/>
</dbReference>
<dbReference type="InterPro" id="IPR005467">
    <property type="entry name" value="His_kinase_dom"/>
</dbReference>
<evidence type="ECO:0000256" key="3">
    <source>
        <dbReference type="ARBA" id="ARBA00012438"/>
    </source>
</evidence>
<dbReference type="InterPro" id="IPR001789">
    <property type="entry name" value="Sig_transdc_resp-reg_receiver"/>
</dbReference>
<dbReference type="PROSITE" id="PS50839">
    <property type="entry name" value="CHASE"/>
    <property type="match status" value="1"/>
</dbReference>
<dbReference type="Gene3D" id="3.30.565.10">
    <property type="entry name" value="Histidine kinase-like ATPase, C-terminal domain"/>
    <property type="match status" value="1"/>
</dbReference>
<comment type="subcellular location">
    <subcellularLocation>
        <location evidence="2">Cell membrane</location>
        <topology evidence="2">Multi-pass membrane protein</topology>
    </subcellularLocation>
</comment>
<name>A0ABZ1USG1_9BURK</name>
<dbReference type="PRINTS" id="PR00344">
    <property type="entry name" value="BCTRLSENSOR"/>
</dbReference>
<evidence type="ECO:0000259" key="13">
    <source>
        <dbReference type="PROSITE" id="PS50112"/>
    </source>
</evidence>
<evidence type="ECO:0000256" key="4">
    <source>
        <dbReference type="ARBA" id="ARBA00022475"/>
    </source>
</evidence>
<dbReference type="Gene3D" id="3.40.50.2300">
    <property type="match status" value="1"/>
</dbReference>
<keyword evidence="16" id="KW-1185">Reference proteome</keyword>
<dbReference type="SUPFAM" id="SSF52172">
    <property type="entry name" value="CheY-like"/>
    <property type="match status" value="1"/>
</dbReference>
<dbReference type="NCBIfam" id="TIGR00229">
    <property type="entry name" value="sensory_box"/>
    <property type="match status" value="1"/>
</dbReference>
<dbReference type="Gene3D" id="3.30.450.350">
    <property type="entry name" value="CHASE domain"/>
    <property type="match status" value="1"/>
</dbReference>
<feature type="transmembrane region" description="Helical" evidence="10">
    <location>
        <begin position="274"/>
        <end position="293"/>
    </location>
</feature>
<dbReference type="InterPro" id="IPR007895">
    <property type="entry name" value="MASE1"/>
</dbReference>
<organism evidence="15 16">
    <name type="scientific">[Empedobacter] haloabium</name>
    <dbReference type="NCBI Taxonomy" id="592317"/>
    <lineage>
        <taxon>Bacteria</taxon>
        <taxon>Pseudomonadati</taxon>
        <taxon>Pseudomonadota</taxon>
        <taxon>Betaproteobacteria</taxon>
        <taxon>Burkholderiales</taxon>
        <taxon>Oxalobacteraceae</taxon>
        <taxon>Telluria group</taxon>
        <taxon>Telluria group incertae sedis</taxon>
    </lineage>
</organism>
<keyword evidence="5 9" id="KW-0597">Phosphoprotein</keyword>
<feature type="transmembrane region" description="Helical" evidence="10">
    <location>
        <begin position="12"/>
        <end position="36"/>
    </location>
</feature>
<dbReference type="Pfam" id="PF03924">
    <property type="entry name" value="CHASE"/>
    <property type="match status" value="1"/>
</dbReference>
<dbReference type="InterPro" id="IPR011006">
    <property type="entry name" value="CheY-like_superfamily"/>
</dbReference>
<dbReference type="Pfam" id="PF05231">
    <property type="entry name" value="MASE1"/>
    <property type="match status" value="1"/>
</dbReference>
<dbReference type="Pfam" id="PF13426">
    <property type="entry name" value="PAS_9"/>
    <property type="match status" value="1"/>
</dbReference>
<keyword evidence="6 10" id="KW-0812">Transmembrane</keyword>
<sequence>MLTRRLPPLAGHAAGNLLCALVFLAAAALCVALSIPRGNGSPIWLPTGVALAVLLRWGRWLWPGVALGSLLFNLYLMRAGHGLNATTGAAAAVIASANVLALLLAQRGIRALDQAVKRDSAAVVHGYLGITAVCAALGAASGSMALAAAGVVPSAERGVVALVWWLGDMTAMLVVTPLLSAWADGAARRRLRAHAAETALVLVASSALVAIVFQLEWLGDAQRYGPPFLLLLPVAWAAIRLGAAGSTAVVAIAATGAVLATLSGGGQFATRSQLHSLVALDLYLAILAVTGMVLTNTSAGHRQPANTPVSSRWPVLMLALCLTVTIGAWHAAARYGERRINEQFAALADTAWRQIDYRLANYRRLLRAGKAFFDASENVTADEWHTFASSFDIEHAFPGTQGLGFAMWTPAAGVAALERMHRPHWPTFRVWPPPRDGHGAIVTYLEPHNVRNDRAMGFDMYSEPVRRAAMQAAARLGRIGSTAVVVLVQEIESNRQLGFLMYEPVYRRGVPRNTPAERMAALHGFVYSPFRLGDMIGSMVGPDTPFTLRIWDGPLARGRLIFRNDAPRAGASRYQRPLSLAQAVAVDETGRYWTVELTASDAFEASVDRHSSLLILGLGTLISLLMFEVVKSLAMTRSRALRLAQDMTHELHGQQRAVQRSEARLRLFTASVRSHAIIFLDSAGNVEAWNEGATNLFGYGDEEAVGRPLPVWDDADAGAVALAQATATGTCAGLRTFVCKNGQTFLGEMQLSAVRLDGAGPPTGFAFIVRDVTEAQAAEEQMRRAKEHAESASRAKSSFVANMSHELRTPMNAVLGLATLLGRTRLDSEQQNFVNMIRSSGQTLLAVLNDVLDFSKIEAGRIELNPVPMAPDALAQVAAALMAVSGGGRLRLVVDVDPALPLEVVADPLRLEQILTNLIGNALKFTERGAVHCLLRAGGERDGRLLLVAEVSDTGIGMDPEQLQRLFSPFVQADASMSRRFGGTGLGLTIARGLAERMDGRIDVTSAPGSGSTFTLTVPVRPVPDPADRYPLAAPWRDLDVLLFESDPEVAAALVRATGRWGWRLHPVNDFDQARDTLGGTGPLPYRLALIGPDSQGVTPLALLAPRRERLPAGFALVQISAGFAPPLAGAAQTFPFALVHAPATRATLHAALAQLAQAPAPAAASAAPTPVPRTAPAPAQPLAGMHVLLAEDHPVNQTVAVTMLRYAGAEVTVADNGRAAVDALRRDPARYAVVLMDVQMPEMDGLQAARAVRDTLRLAIPIVAMSAGVTEAERAACRAAGMDDFIAKPVEEEEMVATLLRWRSEELPQN</sequence>
<evidence type="ECO:0000313" key="15">
    <source>
        <dbReference type="EMBL" id="WUR15623.1"/>
    </source>
</evidence>
<reference evidence="15 16" key="1">
    <citation type="journal article" date="2019" name="Int. J. Syst. Evol. Microbiol.">
        <title>The Draft Whole-Genome Sequence of the Antibiotic Producer Empedobacter haloabium ATCC 31962 Provides Indications for Its Taxonomic Reclassification.</title>
        <authorList>
            <person name="Miess H."/>
            <person name="Arlt P."/>
            <person name="Apel A.K."/>
            <person name="Weber T."/>
            <person name="Nieselt K."/>
            <person name="Hanssen F."/>
            <person name="Czemmel S."/>
            <person name="Nahnsen S."/>
            <person name="Gross H."/>
        </authorList>
    </citation>
    <scope>NUCLEOTIDE SEQUENCE [LARGE SCALE GENOMIC DNA]</scope>
    <source>
        <strain evidence="15 16">ATCC 31962</strain>
    </source>
</reference>
<dbReference type="SMART" id="SM00388">
    <property type="entry name" value="HisKA"/>
    <property type="match status" value="1"/>
</dbReference>
<dbReference type="InterPro" id="IPR035965">
    <property type="entry name" value="PAS-like_dom_sf"/>
</dbReference>
<dbReference type="CDD" id="cd00082">
    <property type="entry name" value="HisKA"/>
    <property type="match status" value="1"/>
</dbReference>
<dbReference type="InterPro" id="IPR004358">
    <property type="entry name" value="Sig_transdc_His_kin-like_C"/>
</dbReference>
<dbReference type="Gene3D" id="1.10.287.130">
    <property type="match status" value="1"/>
</dbReference>
<gene>
    <name evidence="15" type="ORF">E7V67_011125</name>
</gene>
<dbReference type="Pfam" id="PF00512">
    <property type="entry name" value="HisKA"/>
    <property type="match status" value="1"/>
</dbReference>
<protein>
    <recommendedName>
        <fullName evidence="3">histidine kinase</fullName>
        <ecNumber evidence="3">2.7.13.3</ecNumber>
    </recommendedName>
</protein>
<keyword evidence="7 10" id="KW-1133">Transmembrane helix</keyword>
<feature type="transmembrane region" description="Helical" evidence="10">
    <location>
        <begin position="313"/>
        <end position="332"/>
    </location>
</feature>
<evidence type="ECO:0000259" key="12">
    <source>
        <dbReference type="PROSITE" id="PS50110"/>
    </source>
</evidence>
<dbReference type="InterPro" id="IPR003594">
    <property type="entry name" value="HATPase_dom"/>
</dbReference>
<dbReference type="Gene3D" id="3.30.450.20">
    <property type="entry name" value="PAS domain"/>
    <property type="match status" value="1"/>
</dbReference>
<dbReference type="InterPro" id="IPR036097">
    <property type="entry name" value="HisK_dim/P_sf"/>
</dbReference>
<comment type="catalytic activity">
    <reaction evidence="1">
        <text>ATP + protein L-histidine = ADP + protein N-phospho-L-histidine.</text>
        <dbReference type="EC" id="2.7.13.3"/>
    </reaction>
</comment>
<evidence type="ECO:0000256" key="5">
    <source>
        <dbReference type="ARBA" id="ARBA00022553"/>
    </source>
</evidence>
<dbReference type="SMART" id="SM01079">
    <property type="entry name" value="CHASE"/>
    <property type="match status" value="1"/>
</dbReference>
<dbReference type="InterPro" id="IPR006189">
    <property type="entry name" value="CHASE_dom"/>
</dbReference>
<evidence type="ECO:0000256" key="7">
    <source>
        <dbReference type="ARBA" id="ARBA00022989"/>
    </source>
</evidence>
<feature type="transmembrane region" description="Helical" evidence="10">
    <location>
        <begin position="613"/>
        <end position="634"/>
    </location>
</feature>
<feature type="transmembrane region" description="Helical" evidence="10">
    <location>
        <begin position="82"/>
        <end position="105"/>
    </location>
</feature>
<dbReference type="SUPFAM" id="SSF55874">
    <property type="entry name" value="ATPase domain of HSP90 chaperone/DNA topoisomerase II/histidine kinase"/>
    <property type="match status" value="1"/>
</dbReference>
<dbReference type="SUPFAM" id="SSF47384">
    <property type="entry name" value="Homodimeric domain of signal transducing histidine kinase"/>
    <property type="match status" value="1"/>
</dbReference>
<dbReference type="CDD" id="cd16922">
    <property type="entry name" value="HATPase_EvgS-ArcB-TorS-like"/>
    <property type="match status" value="1"/>
</dbReference>
<dbReference type="InterPro" id="IPR042240">
    <property type="entry name" value="CHASE_sf"/>
</dbReference>
<feature type="domain" description="Histidine kinase" evidence="11">
    <location>
        <begin position="802"/>
        <end position="1022"/>
    </location>
</feature>
<accession>A0ABZ1USG1</accession>
<keyword evidence="4" id="KW-1003">Cell membrane</keyword>
<dbReference type="PROSITE" id="PS50110">
    <property type="entry name" value="RESPONSE_REGULATORY"/>
    <property type="match status" value="1"/>
</dbReference>
<feature type="domain" description="CHASE" evidence="14">
    <location>
        <begin position="440"/>
        <end position="540"/>
    </location>
</feature>
<feature type="transmembrane region" description="Helical" evidence="10">
    <location>
        <begin position="195"/>
        <end position="215"/>
    </location>
</feature>
<dbReference type="InterPro" id="IPR003661">
    <property type="entry name" value="HisK_dim/P_dom"/>
</dbReference>
<feature type="transmembrane region" description="Helical" evidence="10">
    <location>
        <begin position="126"/>
        <end position="150"/>
    </location>
</feature>
<dbReference type="Pfam" id="PF00072">
    <property type="entry name" value="Response_reg"/>
    <property type="match status" value="1"/>
</dbReference>
<evidence type="ECO:0000256" key="8">
    <source>
        <dbReference type="ARBA" id="ARBA00023136"/>
    </source>
</evidence>
<feature type="modified residue" description="4-aspartylphosphate" evidence="9">
    <location>
        <position position="1238"/>
    </location>
</feature>
<feature type="domain" description="Response regulatory" evidence="12">
    <location>
        <begin position="1187"/>
        <end position="1304"/>
    </location>
</feature>